<organism evidence="3 4">
    <name type="scientific">Saccoglossus kowalevskii</name>
    <name type="common">Acorn worm</name>
    <dbReference type="NCBI Taxonomy" id="10224"/>
    <lineage>
        <taxon>Eukaryota</taxon>
        <taxon>Metazoa</taxon>
        <taxon>Hemichordata</taxon>
        <taxon>Enteropneusta</taxon>
        <taxon>Harrimaniidae</taxon>
        <taxon>Saccoglossus</taxon>
    </lineage>
</organism>
<protein>
    <submittedName>
        <fullName evidence="4">Solute carrier family 35 member G1-like</fullName>
    </submittedName>
</protein>
<feature type="transmembrane region" description="Helical" evidence="1">
    <location>
        <begin position="247"/>
        <end position="266"/>
    </location>
</feature>
<dbReference type="GeneID" id="102801112"/>
<keyword evidence="3" id="KW-1185">Reference proteome</keyword>
<proteinExistence type="predicted"/>
<reference evidence="4" key="1">
    <citation type="submission" date="2025-08" db="UniProtKB">
        <authorList>
            <consortium name="RefSeq"/>
        </authorList>
    </citation>
    <scope>IDENTIFICATION</scope>
    <source>
        <tissue evidence="4">Testes</tissue>
    </source>
</reference>
<feature type="transmembrane region" description="Helical" evidence="1">
    <location>
        <begin position="89"/>
        <end position="109"/>
    </location>
</feature>
<feature type="transmembrane region" description="Helical" evidence="1">
    <location>
        <begin position="154"/>
        <end position="171"/>
    </location>
</feature>
<dbReference type="Proteomes" id="UP000694865">
    <property type="component" value="Unplaced"/>
</dbReference>
<feature type="non-terminal residue" evidence="4">
    <location>
        <position position="1"/>
    </location>
</feature>
<feature type="domain" description="EamA" evidence="2">
    <location>
        <begin position="216"/>
        <end position="349"/>
    </location>
</feature>
<feature type="transmembrane region" description="Helical" evidence="1">
    <location>
        <begin position="178"/>
        <end position="195"/>
    </location>
</feature>
<keyword evidence="1" id="KW-1133">Transmembrane helix</keyword>
<keyword evidence="1" id="KW-0812">Transmembrane</keyword>
<gene>
    <name evidence="4" type="primary">LOC102801112</name>
</gene>
<dbReference type="InterPro" id="IPR037185">
    <property type="entry name" value="EmrE-like"/>
</dbReference>
<dbReference type="PANTHER" id="PTHR22911">
    <property type="entry name" value="ACYL-MALONYL CONDENSING ENZYME-RELATED"/>
    <property type="match status" value="1"/>
</dbReference>
<dbReference type="RefSeq" id="XP_006825470.1">
    <property type="nucleotide sequence ID" value="XM_006825407.1"/>
</dbReference>
<dbReference type="Gene3D" id="1.10.3730.20">
    <property type="match status" value="1"/>
</dbReference>
<keyword evidence="1" id="KW-0472">Membrane</keyword>
<accession>A0ABM0MZM9</accession>
<name>A0ABM0MZM9_SACKO</name>
<dbReference type="PANTHER" id="PTHR22911:SF137">
    <property type="entry name" value="SOLUTE CARRIER FAMILY 35 MEMBER G2-RELATED"/>
    <property type="match status" value="1"/>
</dbReference>
<evidence type="ECO:0000259" key="2">
    <source>
        <dbReference type="Pfam" id="PF00892"/>
    </source>
</evidence>
<feature type="domain" description="EamA" evidence="2">
    <location>
        <begin position="61"/>
        <end position="195"/>
    </location>
</feature>
<dbReference type="SUPFAM" id="SSF103481">
    <property type="entry name" value="Multidrug resistance efflux transporter EmrE"/>
    <property type="match status" value="2"/>
</dbReference>
<dbReference type="InterPro" id="IPR000620">
    <property type="entry name" value="EamA_dom"/>
</dbReference>
<feature type="transmembrane region" description="Helical" evidence="1">
    <location>
        <begin position="333"/>
        <end position="354"/>
    </location>
</feature>
<evidence type="ECO:0000256" key="1">
    <source>
        <dbReference type="SAM" id="Phobius"/>
    </source>
</evidence>
<feature type="transmembrane region" description="Helical" evidence="1">
    <location>
        <begin position="215"/>
        <end position="235"/>
    </location>
</feature>
<feature type="transmembrane region" description="Helical" evidence="1">
    <location>
        <begin position="130"/>
        <end position="148"/>
    </location>
</feature>
<feature type="transmembrane region" description="Helical" evidence="1">
    <location>
        <begin position="61"/>
        <end position="83"/>
    </location>
</feature>
<evidence type="ECO:0000313" key="3">
    <source>
        <dbReference type="Proteomes" id="UP000694865"/>
    </source>
</evidence>
<sequence>IRSLLYFTNTEMAIGETKGDRSSLINGVKDVEKLSNNVSSPSGQSQGECWHSTKRLMETGYGVGLGLMSGLSFATCSIFIHLIGHDVPALQINFITVVSIGCVIIPPLLMYRVSLKLESLKDGGLVFGKGVGYTIGIMGDVVALTLISTGNVTAITNGLLPVFTAIFGCIFLREMLRLVDVITIVLNVTGVVLITQPTFLFGDDDDDEYDEDDKLLGNIMAVASAVGFASAYVVQRGLGERLHVLSSLFYDAIIASLISVVMMFSVDEEPEWDMEGDTIGQFCGVAFSTALAQWCSYRCLQLEPAATAALLFNVEVVAAYSLEYLVVDRVPSAWEVTGAGLVLFSSGLVAVITWRLHMKKRREDEASGYLELE</sequence>
<evidence type="ECO:0000313" key="4">
    <source>
        <dbReference type="RefSeq" id="XP_006825470.1"/>
    </source>
</evidence>
<dbReference type="Pfam" id="PF00892">
    <property type="entry name" value="EamA"/>
    <property type="match status" value="2"/>
</dbReference>